<comment type="caution">
    <text evidence="2">The sequence shown here is derived from an EMBL/GenBank/DDBJ whole genome shotgun (WGS) entry which is preliminary data.</text>
</comment>
<protein>
    <submittedName>
        <fullName evidence="2">Uncharacterized protein</fullName>
    </submittedName>
</protein>
<dbReference type="Proteomes" id="UP000430120">
    <property type="component" value="Unassembled WGS sequence"/>
</dbReference>
<keyword evidence="1" id="KW-0732">Signal</keyword>
<feature type="signal peptide" evidence="1">
    <location>
        <begin position="1"/>
        <end position="26"/>
    </location>
</feature>
<organism evidence="2 3">
    <name type="scientific">Ideonella dechloratans</name>
    <dbReference type="NCBI Taxonomy" id="36863"/>
    <lineage>
        <taxon>Bacteria</taxon>
        <taxon>Pseudomonadati</taxon>
        <taxon>Pseudomonadota</taxon>
        <taxon>Betaproteobacteria</taxon>
        <taxon>Burkholderiales</taxon>
        <taxon>Sphaerotilaceae</taxon>
        <taxon>Ideonella</taxon>
    </lineage>
</organism>
<feature type="chain" id="PRO_5024933304" evidence="1">
    <location>
        <begin position="27"/>
        <end position="60"/>
    </location>
</feature>
<gene>
    <name evidence="2" type="ORF">F7Q92_19980</name>
</gene>
<evidence type="ECO:0000256" key="1">
    <source>
        <dbReference type="SAM" id="SignalP"/>
    </source>
</evidence>
<sequence>MSGPLRWLRAGLLAALTLLPPALALAARPGPASDSTSALAQADALVVQASAAYDDPARAP</sequence>
<evidence type="ECO:0000313" key="3">
    <source>
        <dbReference type="Proteomes" id="UP000430120"/>
    </source>
</evidence>
<dbReference type="RefSeq" id="WP_211373071.1">
    <property type="nucleotide sequence ID" value="NZ_VZPB01000080.1"/>
</dbReference>
<proteinExistence type="predicted"/>
<accession>A0A643F7S6</accession>
<keyword evidence="3" id="KW-1185">Reference proteome</keyword>
<dbReference type="EMBL" id="VZPB01000080">
    <property type="protein sequence ID" value="KAB0574083.1"/>
    <property type="molecule type" value="Genomic_DNA"/>
</dbReference>
<reference evidence="2 3" key="1">
    <citation type="submission" date="2019-09" db="EMBL/GenBank/DDBJ databases">
        <title>Draft genome sequences of 48 bacterial type strains from the CCUG.</title>
        <authorList>
            <person name="Tunovic T."/>
            <person name="Pineiro-Iglesias B."/>
            <person name="Unosson C."/>
            <person name="Inganas E."/>
            <person name="Ohlen M."/>
            <person name="Cardew S."/>
            <person name="Jensie-Markopoulos S."/>
            <person name="Salva-Serra F."/>
            <person name="Jaen-Luchoro D."/>
            <person name="Karlsson R."/>
            <person name="Svensson-Stadler L."/>
            <person name="Chun J."/>
            <person name="Moore E."/>
        </authorList>
    </citation>
    <scope>NUCLEOTIDE SEQUENCE [LARGE SCALE GENOMIC DNA]</scope>
    <source>
        <strain evidence="2 3">CCUG 30977</strain>
    </source>
</reference>
<name>A0A643F7S6_IDEDE</name>
<feature type="non-terminal residue" evidence="2">
    <location>
        <position position="60"/>
    </location>
</feature>
<evidence type="ECO:0000313" key="2">
    <source>
        <dbReference type="EMBL" id="KAB0574083.1"/>
    </source>
</evidence>
<dbReference type="AlphaFoldDB" id="A0A643F7S6"/>